<gene>
    <name evidence="1" type="ORF">L915_02500</name>
    <name evidence="2" type="ORF">L916_16498</name>
</gene>
<reference evidence="2" key="2">
    <citation type="submission" date="2013-11" db="EMBL/GenBank/DDBJ databases">
        <title>The Genome Sequence of Phytophthora parasitica CJ05E6.</title>
        <authorList>
            <consortium name="The Broad Institute Genomics Platform"/>
            <person name="Russ C."/>
            <person name="Tyler B."/>
            <person name="Panabieres F."/>
            <person name="Shan W."/>
            <person name="Tripathy S."/>
            <person name="Grunwald N."/>
            <person name="Machado M."/>
            <person name="Johnson C.S."/>
            <person name="Arredondo F."/>
            <person name="Hong C."/>
            <person name="Coffey M."/>
            <person name="Young S.K."/>
            <person name="Zeng Q."/>
            <person name="Gargeya S."/>
            <person name="Fitzgerald M."/>
            <person name="Abouelleil A."/>
            <person name="Alvarado L."/>
            <person name="Chapman S.B."/>
            <person name="Gainer-Dewar J."/>
            <person name="Goldberg J."/>
            <person name="Griggs A."/>
            <person name="Gujja S."/>
            <person name="Hansen M."/>
            <person name="Howarth C."/>
            <person name="Imamovic A."/>
            <person name="Ireland A."/>
            <person name="Larimer J."/>
            <person name="McCowan C."/>
            <person name="Murphy C."/>
            <person name="Pearson M."/>
            <person name="Poon T.W."/>
            <person name="Priest M."/>
            <person name="Roberts A."/>
            <person name="Saif S."/>
            <person name="Shea T."/>
            <person name="Sykes S."/>
            <person name="Wortman J."/>
            <person name="Nusbaum C."/>
            <person name="Birren B."/>
        </authorList>
    </citation>
    <scope>NUCLEOTIDE SEQUENCE [LARGE SCALE GENOMIC DNA]</scope>
    <source>
        <strain evidence="2">CJ05E6</strain>
    </source>
</reference>
<dbReference type="Proteomes" id="UP000053236">
    <property type="component" value="Unassembled WGS sequence"/>
</dbReference>
<dbReference type="Proteomes" id="UP000053864">
    <property type="component" value="Unassembled WGS sequence"/>
</dbReference>
<reference evidence="1" key="1">
    <citation type="submission" date="2013-11" db="EMBL/GenBank/DDBJ databases">
        <title>The Genome Sequence of Phytophthora parasitica CJ02B3.</title>
        <authorList>
            <consortium name="The Broad Institute Genomics Platform"/>
            <person name="Russ C."/>
            <person name="Tyler B."/>
            <person name="Panabieres F."/>
            <person name="Shan W."/>
            <person name="Tripathy S."/>
            <person name="Grunwald N."/>
            <person name="Machado M."/>
            <person name="Johnson C.S."/>
            <person name="Arredondo F."/>
            <person name="Hong C."/>
            <person name="Coffey M."/>
            <person name="Young S.K."/>
            <person name="Zeng Q."/>
            <person name="Gargeya S."/>
            <person name="Fitzgerald M."/>
            <person name="Abouelleil A."/>
            <person name="Alvarado L."/>
            <person name="Chapman S.B."/>
            <person name="Gainer-Dewar J."/>
            <person name="Goldberg J."/>
            <person name="Griggs A."/>
            <person name="Gujja S."/>
            <person name="Hansen M."/>
            <person name="Howarth C."/>
            <person name="Imamovic A."/>
            <person name="Ireland A."/>
            <person name="Larimer J."/>
            <person name="McCowan C."/>
            <person name="Murphy C."/>
            <person name="Pearson M."/>
            <person name="Poon T.W."/>
            <person name="Priest M."/>
            <person name="Roberts A."/>
            <person name="Saif S."/>
            <person name="Shea T."/>
            <person name="Sykes S."/>
            <person name="Wortman J."/>
            <person name="Nusbaum C."/>
            <person name="Birren B."/>
        </authorList>
    </citation>
    <scope>NUCLEOTIDE SEQUENCE [LARGE SCALE GENOMIC DNA]</scope>
    <source>
        <strain evidence="1">CJ02B3</strain>
    </source>
</reference>
<name>W2HH59_PHYNI</name>
<accession>W2HH59</accession>
<dbReference type="AlphaFoldDB" id="W2HH59"/>
<evidence type="ECO:0000313" key="2">
    <source>
        <dbReference type="EMBL" id="ETL30553.1"/>
    </source>
</evidence>
<organism evidence="1">
    <name type="scientific">Phytophthora nicotianae</name>
    <name type="common">Potato buckeye rot agent</name>
    <name type="synonym">Phytophthora parasitica</name>
    <dbReference type="NCBI Taxonomy" id="4792"/>
    <lineage>
        <taxon>Eukaryota</taxon>
        <taxon>Sar</taxon>
        <taxon>Stramenopiles</taxon>
        <taxon>Oomycota</taxon>
        <taxon>Peronosporomycetes</taxon>
        <taxon>Peronosporales</taxon>
        <taxon>Peronosporaceae</taxon>
        <taxon>Phytophthora</taxon>
    </lineage>
</organism>
<evidence type="ECO:0000313" key="1">
    <source>
        <dbReference type="EMBL" id="ETK94459.1"/>
    </source>
</evidence>
<dbReference type="EMBL" id="KI675275">
    <property type="protein sequence ID" value="ETL30553.1"/>
    <property type="molecule type" value="Genomic_DNA"/>
</dbReference>
<proteinExistence type="predicted"/>
<sequence>MKRLSTCLGAYSGWGHGRRWSTAEDEALVRAYLHIS</sequence>
<dbReference type="EMBL" id="KI684602">
    <property type="protein sequence ID" value="ETK94459.1"/>
    <property type="molecule type" value="Genomic_DNA"/>
</dbReference>
<protein>
    <submittedName>
        <fullName evidence="1">Uncharacterized protein</fullName>
    </submittedName>
</protein>